<feature type="region of interest" description="Disordered" evidence="1">
    <location>
        <begin position="132"/>
        <end position="163"/>
    </location>
</feature>
<evidence type="ECO:0000256" key="1">
    <source>
        <dbReference type="SAM" id="MobiDB-lite"/>
    </source>
</evidence>
<dbReference type="Proteomes" id="UP000886523">
    <property type="component" value="Unassembled WGS sequence"/>
</dbReference>
<comment type="caution">
    <text evidence="2">The sequence shown here is derived from an EMBL/GenBank/DDBJ whole genome shotgun (WGS) entry which is preliminary data.</text>
</comment>
<protein>
    <submittedName>
        <fullName evidence="2">Uncharacterized protein</fullName>
    </submittedName>
</protein>
<dbReference type="AlphaFoldDB" id="A0A9P6AZG4"/>
<gene>
    <name evidence="2" type="ORF">BS47DRAFT_856862</name>
</gene>
<name>A0A9P6AZG4_9AGAM</name>
<proteinExistence type="predicted"/>
<dbReference type="EMBL" id="MU128958">
    <property type="protein sequence ID" value="KAF9514692.1"/>
    <property type="molecule type" value="Genomic_DNA"/>
</dbReference>
<evidence type="ECO:0000313" key="3">
    <source>
        <dbReference type="Proteomes" id="UP000886523"/>
    </source>
</evidence>
<reference evidence="2" key="1">
    <citation type="journal article" date="2020" name="Nat. Commun.">
        <title>Large-scale genome sequencing of mycorrhizal fungi provides insights into the early evolution of symbiotic traits.</title>
        <authorList>
            <person name="Miyauchi S."/>
            <person name="Kiss E."/>
            <person name="Kuo A."/>
            <person name="Drula E."/>
            <person name="Kohler A."/>
            <person name="Sanchez-Garcia M."/>
            <person name="Morin E."/>
            <person name="Andreopoulos B."/>
            <person name="Barry K.W."/>
            <person name="Bonito G."/>
            <person name="Buee M."/>
            <person name="Carver A."/>
            <person name="Chen C."/>
            <person name="Cichocki N."/>
            <person name="Clum A."/>
            <person name="Culley D."/>
            <person name="Crous P.W."/>
            <person name="Fauchery L."/>
            <person name="Girlanda M."/>
            <person name="Hayes R.D."/>
            <person name="Keri Z."/>
            <person name="LaButti K."/>
            <person name="Lipzen A."/>
            <person name="Lombard V."/>
            <person name="Magnuson J."/>
            <person name="Maillard F."/>
            <person name="Murat C."/>
            <person name="Nolan M."/>
            <person name="Ohm R.A."/>
            <person name="Pangilinan J."/>
            <person name="Pereira M.F."/>
            <person name="Perotto S."/>
            <person name="Peter M."/>
            <person name="Pfister S."/>
            <person name="Riley R."/>
            <person name="Sitrit Y."/>
            <person name="Stielow J.B."/>
            <person name="Szollosi G."/>
            <person name="Zifcakova L."/>
            <person name="Stursova M."/>
            <person name="Spatafora J.W."/>
            <person name="Tedersoo L."/>
            <person name="Vaario L.M."/>
            <person name="Yamada A."/>
            <person name="Yan M."/>
            <person name="Wang P."/>
            <person name="Xu J."/>
            <person name="Bruns T."/>
            <person name="Baldrian P."/>
            <person name="Vilgalys R."/>
            <person name="Dunand C."/>
            <person name="Henrissat B."/>
            <person name="Grigoriev I.V."/>
            <person name="Hibbett D."/>
            <person name="Nagy L.G."/>
            <person name="Martin F.M."/>
        </authorList>
    </citation>
    <scope>NUCLEOTIDE SEQUENCE</scope>
    <source>
        <strain evidence="2">UP504</strain>
    </source>
</reference>
<organism evidence="2 3">
    <name type="scientific">Hydnum rufescens UP504</name>
    <dbReference type="NCBI Taxonomy" id="1448309"/>
    <lineage>
        <taxon>Eukaryota</taxon>
        <taxon>Fungi</taxon>
        <taxon>Dikarya</taxon>
        <taxon>Basidiomycota</taxon>
        <taxon>Agaricomycotina</taxon>
        <taxon>Agaricomycetes</taxon>
        <taxon>Cantharellales</taxon>
        <taxon>Hydnaceae</taxon>
        <taxon>Hydnum</taxon>
    </lineage>
</organism>
<evidence type="ECO:0000313" key="2">
    <source>
        <dbReference type="EMBL" id="KAF9514692.1"/>
    </source>
</evidence>
<accession>A0A9P6AZG4</accession>
<feature type="compositionally biased region" description="Pro residues" evidence="1">
    <location>
        <begin position="148"/>
        <end position="161"/>
    </location>
</feature>
<keyword evidence="3" id="KW-1185">Reference proteome</keyword>
<sequence length="230" mass="24712">MVLSNVGLKLSPCFVLRRRDMVVALSRDHLVCGNNFALGYLSTVQLAIFLPTGMQPVRNPQALNTIRAGSGGMGKSGGGITMGGRGGDVLISYPHILHVYHCYSGTPPQNPVIPTCYSDNTCGMQRHALPGARNQHGAISPHEYPHHPASPPSFSPNPSAPHLPVDKNTRGGEIPCPMNHGHIGEYCCQFTPRMCTYGDQHQSWAAPLSECHCTMHTDPSARVGKTKGTP</sequence>